<dbReference type="Gene3D" id="3.30.450.40">
    <property type="match status" value="1"/>
</dbReference>
<evidence type="ECO:0000256" key="1">
    <source>
        <dbReference type="ARBA" id="ARBA00022741"/>
    </source>
</evidence>
<comment type="caution">
    <text evidence="7">The sequence shown here is derived from an EMBL/GenBank/DDBJ whole genome shotgun (WGS) entry which is preliminary data.</text>
</comment>
<name>A0ABW1J2T5_9PSEU</name>
<dbReference type="Pfam" id="PF02954">
    <property type="entry name" value="HTH_8"/>
    <property type="match status" value="1"/>
</dbReference>
<keyword evidence="8" id="KW-1185">Reference proteome</keyword>
<dbReference type="InterPro" id="IPR009057">
    <property type="entry name" value="Homeodomain-like_sf"/>
</dbReference>
<dbReference type="InterPro" id="IPR002078">
    <property type="entry name" value="Sigma_54_int"/>
</dbReference>
<keyword evidence="3" id="KW-0805">Transcription regulation</keyword>
<dbReference type="Gene3D" id="1.10.8.60">
    <property type="match status" value="1"/>
</dbReference>
<evidence type="ECO:0000256" key="3">
    <source>
        <dbReference type="ARBA" id="ARBA00023015"/>
    </source>
</evidence>
<evidence type="ECO:0000256" key="4">
    <source>
        <dbReference type="ARBA" id="ARBA00023125"/>
    </source>
</evidence>
<dbReference type="InterPro" id="IPR003018">
    <property type="entry name" value="GAF"/>
</dbReference>
<dbReference type="SUPFAM" id="SSF46689">
    <property type="entry name" value="Homeodomain-like"/>
    <property type="match status" value="1"/>
</dbReference>
<dbReference type="Pfam" id="PF25601">
    <property type="entry name" value="AAA_lid_14"/>
    <property type="match status" value="1"/>
</dbReference>
<dbReference type="InterPro" id="IPR058031">
    <property type="entry name" value="AAA_lid_NorR"/>
</dbReference>
<dbReference type="EMBL" id="JBHSQW010000025">
    <property type="protein sequence ID" value="MFC5994997.1"/>
    <property type="molecule type" value="Genomic_DNA"/>
</dbReference>
<organism evidence="7 8">
    <name type="scientific">Pseudonocardia hispaniensis</name>
    <dbReference type="NCBI Taxonomy" id="904933"/>
    <lineage>
        <taxon>Bacteria</taxon>
        <taxon>Bacillati</taxon>
        <taxon>Actinomycetota</taxon>
        <taxon>Actinomycetes</taxon>
        <taxon>Pseudonocardiales</taxon>
        <taxon>Pseudonocardiaceae</taxon>
        <taxon>Pseudonocardia</taxon>
    </lineage>
</organism>
<dbReference type="Gene3D" id="1.10.10.60">
    <property type="entry name" value="Homeodomain-like"/>
    <property type="match status" value="1"/>
</dbReference>
<dbReference type="Gene3D" id="3.40.50.300">
    <property type="entry name" value="P-loop containing nucleotide triphosphate hydrolases"/>
    <property type="match status" value="1"/>
</dbReference>
<dbReference type="PRINTS" id="PR01590">
    <property type="entry name" value="HTHFIS"/>
</dbReference>
<keyword evidence="1" id="KW-0547">Nucleotide-binding</keyword>
<dbReference type="InterPro" id="IPR002197">
    <property type="entry name" value="HTH_Fis"/>
</dbReference>
<dbReference type="Proteomes" id="UP001596302">
    <property type="component" value="Unassembled WGS sequence"/>
</dbReference>
<evidence type="ECO:0000313" key="7">
    <source>
        <dbReference type="EMBL" id="MFC5994997.1"/>
    </source>
</evidence>
<evidence type="ECO:0000256" key="2">
    <source>
        <dbReference type="ARBA" id="ARBA00022840"/>
    </source>
</evidence>
<keyword evidence="5" id="KW-0804">Transcription</keyword>
<dbReference type="InterPro" id="IPR027417">
    <property type="entry name" value="P-loop_NTPase"/>
</dbReference>
<dbReference type="SUPFAM" id="SSF52540">
    <property type="entry name" value="P-loop containing nucleoside triphosphate hydrolases"/>
    <property type="match status" value="1"/>
</dbReference>
<evidence type="ECO:0000313" key="8">
    <source>
        <dbReference type="Proteomes" id="UP001596302"/>
    </source>
</evidence>
<proteinExistence type="predicted"/>
<sequence>MGDVGNRRFLLAAARAGFLESGNIELHGVPDHVAASWRRSSSQGVQPHEVTPAFCTELDLGSRLVRCAQPVIEQLAEQIADIPICVALTDERARILSRRDSNPWIGRMLDRVYFAQGFDYAEDKVGTNGVGTVLEFGESVHIVGAEHFADPLQTFACAGAPVHDPFTGRIVGVLDVSCLSDHSTPMMHSLVRTASRQIETNLLLDRNQTQQALFDVYSRVDARSRQAVVAVGHRVVMANAPAQALLGPGDQDALRDHLRFVMQRRETVDEQLELPSGTWVRLRGSTVRMGVDVAGIVGVVSVLQETPAATGPVIPSGRTPLRAAGMAQPGAKERHSPAWRAAVATVEAAMRAADPVLVLGEPGSGRFTLLAAAHRLVHDRSRAVALAVAEVEAAPAEVGARLRQTTSEPTLYVLRDVDRLSPQALETLTDALDCGRDRSPILAATASETLVQHRVQQRMLAAFSASATVPPLRHRGADLPALVRSLLADLAPHREVRLSQQALRLLGSYRWPGNVRQLKQALAAALARRPVGAIKADDLPAFCQSAPRCSLRPVDEIERDAIVTALREAEGNRVAAAATLGIARSTLYRKIRQYGITI</sequence>
<evidence type="ECO:0000256" key="5">
    <source>
        <dbReference type="ARBA" id="ARBA00023163"/>
    </source>
</evidence>
<feature type="domain" description="Sigma-54 factor interaction" evidence="6">
    <location>
        <begin position="336"/>
        <end position="527"/>
    </location>
</feature>
<dbReference type="InterPro" id="IPR029016">
    <property type="entry name" value="GAF-like_dom_sf"/>
</dbReference>
<reference evidence="8" key="1">
    <citation type="journal article" date="2019" name="Int. J. Syst. Evol. Microbiol.">
        <title>The Global Catalogue of Microorganisms (GCM) 10K type strain sequencing project: providing services to taxonomists for standard genome sequencing and annotation.</title>
        <authorList>
            <consortium name="The Broad Institute Genomics Platform"/>
            <consortium name="The Broad Institute Genome Sequencing Center for Infectious Disease"/>
            <person name="Wu L."/>
            <person name="Ma J."/>
        </authorList>
    </citation>
    <scope>NUCLEOTIDE SEQUENCE [LARGE SCALE GENOMIC DNA]</scope>
    <source>
        <strain evidence="8">CCM 8391</strain>
    </source>
</reference>
<protein>
    <submittedName>
        <fullName evidence="7">Sigma-54-dependent Fis family transcriptional regulator</fullName>
    </submittedName>
</protein>
<dbReference type="PANTHER" id="PTHR32071">
    <property type="entry name" value="TRANSCRIPTIONAL REGULATORY PROTEIN"/>
    <property type="match status" value="1"/>
</dbReference>
<keyword evidence="4" id="KW-0238">DNA-binding</keyword>
<keyword evidence="2" id="KW-0067">ATP-binding</keyword>
<evidence type="ECO:0000259" key="6">
    <source>
        <dbReference type="PROSITE" id="PS50045"/>
    </source>
</evidence>
<gene>
    <name evidence="7" type="ORF">ACFQE5_12325</name>
</gene>
<accession>A0ABW1J2T5</accession>
<dbReference type="PROSITE" id="PS50045">
    <property type="entry name" value="SIGMA54_INTERACT_4"/>
    <property type="match status" value="1"/>
</dbReference>
<dbReference type="PANTHER" id="PTHR32071:SF122">
    <property type="entry name" value="SIGMA FACTOR"/>
    <property type="match status" value="1"/>
</dbReference>
<dbReference type="RefSeq" id="WP_379585010.1">
    <property type="nucleotide sequence ID" value="NZ_JBHSQW010000025.1"/>
</dbReference>
<dbReference type="Pfam" id="PF01590">
    <property type="entry name" value="GAF"/>
    <property type="match status" value="1"/>
</dbReference>